<evidence type="ECO:0000313" key="1">
    <source>
        <dbReference type="EMBL" id="GAA0169728.1"/>
    </source>
</evidence>
<dbReference type="InterPro" id="IPR036691">
    <property type="entry name" value="Endo/exonu/phosph_ase_sf"/>
</dbReference>
<gene>
    <name evidence="1" type="ORF">LIER_24145</name>
</gene>
<dbReference type="SUPFAM" id="SSF56219">
    <property type="entry name" value="DNase I-like"/>
    <property type="match status" value="1"/>
</dbReference>
<dbReference type="Proteomes" id="UP001454036">
    <property type="component" value="Unassembled WGS sequence"/>
</dbReference>
<dbReference type="AlphaFoldDB" id="A0AAV3R4A3"/>
<evidence type="ECO:0000313" key="2">
    <source>
        <dbReference type="Proteomes" id="UP001454036"/>
    </source>
</evidence>
<sequence>MSLLIWNCRGVGHPRAVRSLARLVTFNKPNLVFLIQTKLKDKEWDHIKKKINMPNDLAVDREDVKVDWPYFGQGVWRNLMRLLHGSSYLSTIFIGDFNEILSDDEYVSQRRLRPQWQMDSFLHVVKDCVMIDIGYSGFAFTWYNNFISPSSTRARLD</sequence>
<name>A0AAV3R4A3_LITER</name>
<accession>A0AAV3R4A3</accession>
<reference evidence="1 2" key="1">
    <citation type="submission" date="2024-01" db="EMBL/GenBank/DDBJ databases">
        <title>The complete chloroplast genome sequence of Lithospermum erythrorhizon: insights into the phylogenetic relationship among Boraginaceae species and the maternal lineages of purple gromwells.</title>
        <authorList>
            <person name="Okada T."/>
            <person name="Watanabe K."/>
        </authorList>
    </citation>
    <scope>NUCLEOTIDE SEQUENCE [LARGE SCALE GENOMIC DNA]</scope>
</reference>
<dbReference type="EMBL" id="BAABME010006952">
    <property type="protein sequence ID" value="GAA0169728.1"/>
    <property type="molecule type" value="Genomic_DNA"/>
</dbReference>
<proteinExistence type="predicted"/>
<comment type="caution">
    <text evidence="1">The sequence shown here is derived from an EMBL/GenBank/DDBJ whole genome shotgun (WGS) entry which is preliminary data.</text>
</comment>
<protein>
    <submittedName>
        <fullName evidence="1">Uncharacterized protein</fullName>
    </submittedName>
</protein>
<keyword evidence="2" id="KW-1185">Reference proteome</keyword>
<organism evidence="1 2">
    <name type="scientific">Lithospermum erythrorhizon</name>
    <name type="common">Purple gromwell</name>
    <name type="synonym">Lithospermum officinale var. erythrorhizon</name>
    <dbReference type="NCBI Taxonomy" id="34254"/>
    <lineage>
        <taxon>Eukaryota</taxon>
        <taxon>Viridiplantae</taxon>
        <taxon>Streptophyta</taxon>
        <taxon>Embryophyta</taxon>
        <taxon>Tracheophyta</taxon>
        <taxon>Spermatophyta</taxon>
        <taxon>Magnoliopsida</taxon>
        <taxon>eudicotyledons</taxon>
        <taxon>Gunneridae</taxon>
        <taxon>Pentapetalae</taxon>
        <taxon>asterids</taxon>
        <taxon>lamiids</taxon>
        <taxon>Boraginales</taxon>
        <taxon>Boraginaceae</taxon>
        <taxon>Boraginoideae</taxon>
        <taxon>Lithospermeae</taxon>
        <taxon>Lithospermum</taxon>
    </lineage>
</organism>